<evidence type="ECO:0000313" key="8">
    <source>
        <dbReference type="EMBL" id="XAY03819.1"/>
    </source>
</evidence>
<dbReference type="SUPFAM" id="SSF53790">
    <property type="entry name" value="Tetrapyrrole methylase"/>
    <property type="match status" value="2"/>
</dbReference>
<dbReference type="CDD" id="cd11646">
    <property type="entry name" value="Precorrin_3B_C17_MT"/>
    <property type="match status" value="1"/>
</dbReference>
<dbReference type="Pfam" id="PF00590">
    <property type="entry name" value="TP_methylase"/>
    <property type="match status" value="2"/>
</dbReference>
<dbReference type="NCBIfam" id="TIGR01467">
    <property type="entry name" value="cobI_cbiL"/>
    <property type="match status" value="1"/>
</dbReference>
<keyword evidence="5" id="KW-0808">Transferase</keyword>
<dbReference type="InterPro" id="IPR006363">
    <property type="entry name" value="Cbl_synth_CobJ/CibH_dom"/>
</dbReference>
<evidence type="ECO:0000259" key="7">
    <source>
        <dbReference type="Pfam" id="PF00590"/>
    </source>
</evidence>
<dbReference type="InterPro" id="IPR014777">
    <property type="entry name" value="4pyrrole_Mease_sub1"/>
</dbReference>
<protein>
    <submittedName>
        <fullName evidence="8">Cobalamin biosynthesis protein CobIJ</fullName>
    </submittedName>
</protein>
<dbReference type="CDD" id="cd11645">
    <property type="entry name" value="Precorrin_2_C20_MT"/>
    <property type="match status" value="1"/>
</dbReference>
<comment type="pathway">
    <text evidence="1">Cofactor biosynthesis; adenosylcobalamin biosynthesis.</text>
</comment>
<dbReference type="KEGG" id="parq:DSM112329_00641"/>
<dbReference type="GO" id="GO:0032259">
    <property type="term" value="P:methylation"/>
    <property type="evidence" value="ECO:0007669"/>
    <property type="project" value="UniProtKB-KW"/>
</dbReference>
<dbReference type="GO" id="GO:0030788">
    <property type="term" value="F:precorrin-2 C20-methyltransferase activity"/>
    <property type="evidence" value="ECO:0007669"/>
    <property type="project" value="InterPro"/>
</dbReference>
<dbReference type="AlphaFoldDB" id="A0AAU7AQH1"/>
<dbReference type="EMBL" id="CP114014">
    <property type="protein sequence ID" value="XAY03819.1"/>
    <property type="molecule type" value="Genomic_DNA"/>
</dbReference>
<reference evidence="8" key="1">
    <citation type="submission" date="2022-12" db="EMBL/GenBank/DDBJ databases">
        <title>Paraconexibacter alkalitolerans sp. nov. and Baekduia alba sp. nov., isolated from soil and emended description of the genera Paraconexibacter (Chun et al., 2020) and Baekduia (An et al., 2020).</title>
        <authorList>
            <person name="Vieira S."/>
            <person name="Huber K.J."/>
            <person name="Geppert A."/>
            <person name="Wolf J."/>
            <person name="Neumann-Schaal M."/>
            <person name="Muesken M."/>
            <person name="Overmann J."/>
        </authorList>
    </citation>
    <scope>NUCLEOTIDE SEQUENCE</scope>
    <source>
        <strain evidence="8">AEG42_29</strain>
    </source>
</reference>
<keyword evidence="6" id="KW-0949">S-adenosyl-L-methionine</keyword>
<feature type="domain" description="Tetrapyrrole methylase" evidence="7">
    <location>
        <begin position="257"/>
        <end position="467"/>
    </location>
</feature>
<dbReference type="InterPro" id="IPR000878">
    <property type="entry name" value="4pyrrol_Mease"/>
</dbReference>
<proteinExistence type="inferred from homology"/>
<dbReference type="PANTHER" id="PTHR47036:SF1">
    <property type="entry name" value="COBALT-FACTOR III C(17)-METHYLTRANSFERASE-RELATED"/>
    <property type="match status" value="1"/>
</dbReference>
<evidence type="ECO:0000256" key="4">
    <source>
        <dbReference type="ARBA" id="ARBA00022603"/>
    </source>
</evidence>
<evidence type="ECO:0000256" key="6">
    <source>
        <dbReference type="ARBA" id="ARBA00022691"/>
    </source>
</evidence>
<evidence type="ECO:0000256" key="3">
    <source>
        <dbReference type="ARBA" id="ARBA00022573"/>
    </source>
</evidence>
<dbReference type="Gene3D" id="3.40.1010.10">
    <property type="entry name" value="Cobalt-precorrin-4 Transmethylase, Domain 1"/>
    <property type="match status" value="2"/>
</dbReference>
<dbReference type="Gene3D" id="3.30.950.10">
    <property type="entry name" value="Methyltransferase, Cobalt-precorrin-4 Transmethylase, Domain 2"/>
    <property type="match status" value="2"/>
</dbReference>
<dbReference type="InterPro" id="IPR006364">
    <property type="entry name" value="CobI/CbiL/CobIJ_dom"/>
</dbReference>
<dbReference type="InterPro" id="IPR051810">
    <property type="entry name" value="Precorrin_MeTrfase"/>
</dbReference>
<feature type="domain" description="Tetrapyrrole methylase" evidence="7">
    <location>
        <begin position="8"/>
        <end position="222"/>
    </location>
</feature>
<dbReference type="InterPro" id="IPR014776">
    <property type="entry name" value="4pyrrole_Mease_sub2"/>
</dbReference>
<name>A0AAU7AQH1_9ACTN</name>
<dbReference type="PANTHER" id="PTHR47036">
    <property type="entry name" value="COBALT-FACTOR III C(17)-METHYLTRANSFERASE-RELATED"/>
    <property type="match status" value="1"/>
</dbReference>
<dbReference type="NCBIfam" id="TIGR01466">
    <property type="entry name" value="cobJ_cbiH"/>
    <property type="match status" value="1"/>
</dbReference>
<evidence type="ECO:0000256" key="2">
    <source>
        <dbReference type="ARBA" id="ARBA00005879"/>
    </source>
</evidence>
<dbReference type="NCBIfam" id="NF004647">
    <property type="entry name" value="PRK05990.1"/>
    <property type="match status" value="1"/>
</dbReference>
<dbReference type="GO" id="GO:0009236">
    <property type="term" value="P:cobalamin biosynthetic process"/>
    <property type="evidence" value="ECO:0007669"/>
    <property type="project" value="UniProtKB-KW"/>
</dbReference>
<sequence length="503" mass="52779">MSGTGPGRLYGVGVGPGDPELVTLKAHRLIAAADVIAFPIAPRSTTGGVARSIAASHMRPDVIEVPMVYPITVEESDHPGGYEAAIVDFYDESAAALAVHLDAGRDVVVLCEGDPFFYGSYMYIHDRLAHRYVTEVVPGVTSFSAASAAAGTPLVKRDDVLTILPGTLPPDVLATRLRTAEAAVVMKLGRTFEKVRDAARAAGVADRAQYVERASSEREQTTPLLDVDAATVPYMSLVLVPTDWSSTARPPAAVGSVAVVGLGPAGAQWLTPEAQAELAAADVLIGYQTYVDRVPHRPGQERFPTDNRVEADRARHALELAVAGRRVAVVSSGDPGIFAMATAVLEVLDGAADEFAGVDVRIVPGLSAMQAAAARVGAPLGHDFAVVSLSDILKPWPVVEQRLAAAAAADFALALYNPASKTRREQLDRAVAILREHRAPSTPVVIARAVGDPAAETVTVVTLGELDPDAVDMRTLLIVGSSQTKTIAGSGQVYTPRTYPPTA</sequence>
<keyword evidence="4" id="KW-0489">Methyltransferase</keyword>
<dbReference type="RefSeq" id="WP_354700369.1">
    <property type="nucleotide sequence ID" value="NZ_CP114014.1"/>
</dbReference>
<accession>A0AAU7AQH1</accession>
<keyword evidence="3" id="KW-0169">Cobalamin biosynthesis</keyword>
<evidence type="ECO:0000256" key="1">
    <source>
        <dbReference type="ARBA" id="ARBA00004953"/>
    </source>
</evidence>
<gene>
    <name evidence="8" type="primary">cobIJ</name>
    <name evidence="8" type="ORF">DSM112329_00641</name>
</gene>
<dbReference type="InterPro" id="IPR012382">
    <property type="entry name" value="CobI/CbiL"/>
</dbReference>
<dbReference type="InterPro" id="IPR035996">
    <property type="entry name" value="4pyrrol_Methylase_sf"/>
</dbReference>
<comment type="similarity">
    <text evidence="2">Belongs to the precorrin methyltransferase family.</text>
</comment>
<evidence type="ECO:0000256" key="5">
    <source>
        <dbReference type="ARBA" id="ARBA00022679"/>
    </source>
</evidence>
<organism evidence="8">
    <name type="scientific">Paraconexibacter sp. AEG42_29</name>
    <dbReference type="NCBI Taxonomy" id="2997339"/>
    <lineage>
        <taxon>Bacteria</taxon>
        <taxon>Bacillati</taxon>
        <taxon>Actinomycetota</taxon>
        <taxon>Thermoleophilia</taxon>
        <taxon>Solirubrobacterales</taxon>
        <taxon>Paraconexibacteraceae</taxon>
        <taxon>Paraconexibacter</taxon>
    </lineage>
</organism>